<proteinExistence type="predicted"/>
<dbReference type="EMBL" id="JAGRPV010000001">
    <property type="protein sequence ID" value="MDI4646105.1"/>
    <property type="molecule type" value="Genomic_DNA"/>
</dbReference>
<evidence type="ECO:0000256" key="2">
    <source>
        <dbReference type="ARBA" id="ARBA00023315"/>
    </source>
</evidence>
<keyword evidence="5" id="KW-1185">Reference proteome</keyword>
<name>A0ABT6TIF7_9BACL</name>
<evidence type="ECO:0000313" key="4">
    <source>
        <dbReference type="EMBL" id="MDI4646105.1"/>
    </source>
</evidence>
<dbReference type="Proteomes" id="UP001161691">
    <property type="component" value="Unassembled WGS sequence"/>
</dbReference>
<evidence type="ECO:0000313" key="5">
    <source>
        <dbReference type="Proteomes" id="UP001161691"/>
    </source>
</evidence>
<feature type="domain" description="N-acetyltransferase" evidence="3">
    <location>
        <begin position="12"/>
        <end position="165"/>
    </location>
</feature>
<reference evidence="4" key="1">
    <citation type="submission" date="2023-04" db="EMBL/GenBank/DDBJ databases">
        <title>Comparative genomic analysis of Cohnella hashimotonis sp. nov., isolated from the International Space Station.</title>
        <authorList>
            <person name="Venkateswaran K."/>
            <person name="Simpson A."/>
        </authorList>
    </citation>
    <scope>NUCLEOTIDE SEQUENCE</scope>
    <source>
        <strain evidence="4">F6_2S_P_1</strain>
    </source>
</reference>
<dbReference type="SUPFAM" id="SSF55729">
    <property type="entry name" value="Acyl-CoA N-acyltransferases (Nat)"/>
    <property type="match status" value="1"/>
</dbReference>
<dbReference type="PROSITE" id="PS51186">
    <property type="entry name" value="GNAT"/>
    <property type="match status" value="1"/>
</dbReference>
<keyword evidence="2" id="KW-0012">Acyltransferase</keyword>
<dbReference type="InterPro" id="IPR016181">
    <property type="entry name" value="Acyl_CoA_acyltransferase"/>
</dbReference>
<keyword evidence="1" id="KW-0808">Transferase</keyword>
<comment type="caution">
    <text evidence="4">The sequence shown here is derived from an EMBL/GenBank/DDBJ whole genome shotgun (WGS) entry which is preliminary data.</text>
</comment>
<evidence type="ECO:0000256" key="1">
    <source>
        <dbReference type="ARBA" id="ARBA00022679"/>
    </source>
</evidence>
<dbReference type="Gene3D" id="3.40.630.30">
    <property type="match status" value="1"/>
</dbReference>
<dbReference type="CDD" id="cd04301">
    <property type="entry name" value="NAT_SF"/>
    <property type="match status" value="1"/>
</dbReference>
<evidence type="ECO:0000259" key="3">
    <source>
        <dbReference type="PROSITE" id="PS51186"/>
    </source>
</evidence>
<dbReference type="PANTHER" id="PTHR43072">
    <property type="entry name" value="N-ACETYLTRANSFERASE"/>
    <property type="match status" value="1"/>
</dbReference>
<gene>
    <name evidence="4" type="ORF">KB449_14100</name>
</gene>
<protein>
    <submittedName>
        <fullName evidence="4">N-acetyltransferase family protein</fullName>
    </submittedName>
</protein>
<accession>A0ABT6TIF7</accession>
<sequence>MTQHEERPSNEDRIEIARFEDLADIVSIYNSTVAGRQVTADLEPVSVESRIGWFEAHPPDRHPLWVLRRDGRVAGWLSFSAYHSRAAYDATAELSVYLAEWARGSGFGGMLIRHAVAAAPPLGIKTLVGLVFGHNEPSLRLLGKHGFERWGMLPRVAELDGIERDLVILGLRVC</sequence>
<dbReference type="Pfam" id="PF00583">
    <property type="entry name" value="Acetyltransf_1"/>
    <property type="match status" value="1"/>
</dbReference>
<dbReference type="InterPro" id="IPR000182">
    <property type="entry name" value="GNAT_dom"/>
</dbReference>
<dbReference type="PANTHER" id="PTHR43072:SF23">
    <property type="entry name" value="UPF0039 PROTEIN C11D3.02C"/>
    <property type="match status" value="1"/>
</dbReference>
<dbReference type="RefSeq" id="WP_282908990.1">
    <property type="nucleotide sequence ID" value="NZ_JAGRPV010000001.1"/>
</dbReference>
<organism evidence="4 5">
    <name type="scientific">Cohnella hashimotonis</name>
    <dbReference type="NCBI Taxonomy" id="2826895"/>
    <lineage>
        <taxon>Bacteria</taxon>
        <taxon>Bacillati</taxon>
        <taxon>Bacillota</taxon>
        <taxon>Bacilli</taxon>
        <taxon>Bacillales</taxon>
        <taxon>Paenibacillaceae</taxon>
        <taxon>Cohnella</taxon>
    </lineage>
</organism>